<keyword evidence="2" id="KW-1185">Reference proteome</keyword>
<accession>Q1IZ45</accession>
<dbReference type="STRING" id="319795.Dgeo_1192"/>
<dbReference type="HOGENOM" id="CLU_1072501_0_0_0"/>
<name>Q1IZ45_DEIGD</name>
<dbReference type="Gene3D" id="3.40.50.10860">
    <property type="entry name" value="Leucine Dehydrogenase, chain A, domain 1"/>
    <property type="match status" value="1"/>
</dbReference>
<proteinExistence type="predicted"/>
<sequence>MARGTLALMPALPDAPLALIGHSPQAARAFREVGLVALAVPDSDLGAVLDACRTLRFTGALVHPSCEVAVAEVVDTDADARRVGRVDAVALAGGVSGSNAHGTYTLADALMDAVEASGYAAHGASALFLGSGADLARALPLVRLGFENVGIVADTLSDAERCARDVPASIRTFAVGRRDPALLALAERADLVVLTGGSLPPGLLQPYHTLADLTGQGSTGTSGAALLDLSALPTLRLVRQLLHATGQRYRPEALAGLVGVLA</sequence>
<dbReference type="AlphaFoldDB" id="Q1IZ45"/>
<reference evidence="1" key="1">
    <citation type="submission" date="2006-04" db="EMBL/GenBank/DDBJ databases">
        <title>Complete sequence of chromosome of Deinococcus geothermalis DSM 11300.</title>
        <authorList>
            <consortium name="US DOE Joint Genome Institute"/>
            <person name="Copeland A."/>
            <person name="Lucas S."/>
            <person name="Lapidus A."/>
            <person name="Barry K."/>
            <person name="Detter J.C."/>
            <person name="Glavina del Rio T."/>
            <person name="Hammon N."/>
            <person name="Israni S."/>
            <person name="Dalin E."/>
            <person name="Tice H."/>
            <person name="Pitluck S."/>
            <person name="Brettin T."/>
            <person name="Bruce D."/>
            <person name="Han C."/>
            <person name="Tapia R."/>
            <person name="Saunders E."/>
            <person name="Gilna P."/>
            <person name="Schmutz J."/>
            <person name="Larimer F."/>
            <person name="Land M."/>
            <person name="Hauser L."/>
            <person name="Kyrpides N."/>
            <person name="Kim E."/>
            <person name="Daly M.J."/>
            <person name="Fredrickson J.K."/>
            <person name="Makarova K.S."/>
            <person name="Gaidamakova E.K."/>
            <person name="Zhai M."/>
            <person name="Richardson P."/>
        </authorList>
    </citation>
    <scope>NUCLEOTIDE SEQUENCE</scope>
    <source>
        <strain evidence="1">DSM 11300</strain>
    </source>
</reference>
<dbReference type="SUPFAM" id="SSF51735">
    <property type="entry name" value="NAD(P)-binding Rossmann-fold domains"/>
    <property type="match status" value="1"/>
</dbReference>
<gene>
    <name evidence="1" type="ordered locus">Dgeo_1192</name>
</gene>
<dbReference type="KEGG" id="dge:Dgeo_1192"/>
<evidence type="ECO:0000313" key="2">
    <source>
        <dbReference type="Proteomes" id="UP000002431"/>
    </source>
</evidence>
<protein>
    <submittedName>
        <fullName evidence="1">Hydroxymethylbutenyl pyrophosphate reductase lytB related protein</fullName>
    </submittedName>
</protein>
<dbReference type="InterPro" id="IPR036291">
    <property type="entry name" value="NAD(P)-bd_dom_sf"/>
</dbReference>
<dbReference type="Proteomes" id="UP000002431">
    <property type="component" value="Chromosome"/>
</dbReference>
<dbReference type="Gene3D" id="3.40.50.720">
    <property type="entry name" value="NAD(P)-binding Rossmann-like Domain"/>
    <property type="match status" value="1"/>
</dbReference>
<evidence type="ECO:0000313" key="1">
    <source>
        <dbReference type="EMBL" id="ABF45489.1"/>
    </source>
</evidence>
<dbReference type="EMBL" id="CP000359">
    <property type="protein sequence ID" value="ABF45489.1"/>
    <property type="molecule type" value="Genomic_DNA"/>
</dbReference>
<organism evidence="1 2">
    <name type="scientific">Deinococcus geothermalis (strain DSM 11300 / CIP 105573 / AG-3a)</name>
    <dbReference type="NCBI Taxonomy" id="319795"/>
    <lineage>
        <taxon>Bacteria</taxon>
        <taxon>Thermotogati</taxon>
        <taxon>Deinococcota</taxon>
        <taxon>Deinococci</taxon>
        <taxon>Deinococcales</taxon>
        <taxon>Deinococcaceae</taxon>
        <taxon>Deinococcus</taxon>
    </lineage>
</organism>